<gene>
    <name evidence="2" type="ORF">DILT_LOCUS16404</name>
</gene>
<reference evidence="2 3" key="1">
    <citation type="submission" date="2018-11" db="EMBL/GenBank/DDBJ databases">
        <authorList>
            <consortium name="Pathogen Informatics"/>
        </authorList>
    </citation>
    <scope>NUCLEOTIDE SEQUENCE [LARGE SCALE GENOMIC DNA]</scope>
</reference>
<feature type="region of interest" description="Disordered" evidence="1">
    <location>
        <begin position="21"/>
        <end position="88"/>
    </location>
</feature>
<name>A0A3P7NUV2_DIBLA</name>
<proteinExistence type="predicted"/>
<dbReference type="OrthoDB" id="2187714at2759"/>
<dbReference type="EMBL" id="UYRU01084647">
    <property type="protein sequence ID" value="VDN34041.1"/>
    <property type="molecule type" value="Genomic_DNA"/>
</dbReference>
<feature type="compositionally biased region" description="Low complexity" evidence="1">
    <location>
        <begin position="21"/>
        <end position="35"/>
    </location>
</feature>
<accession>A0A3P7NUV2</accession>
<evidence type="ECO:0000313" key="3">
    <source>
        <dbReference type="Proteomes" id="UP000281553"/>
    </source>
</evidence>
<dbReference type="AlphaFoldDB" id="A0A3P7NUV2"/>
<dbReference type="Proteomes" id="UP000281553">
    <property type="component" value="Unassembled WGS sequence"/>
</dbReference>
<protein>
    <submittedName>
        <fullName evidence="2">Uncharacterized protein</fullName>
    </submittedName>
</protein>
<evidence type="ECO:0000313" key="2">
    <source>
        <dbReference type="EMBL" id="VDN34041.1"/>
    </source>
</evidence>
<sequence length="127" mass="12938">MGLSQQQHPCSGDLMDHLSLATLGGANPGNAANTAAGGGGGGGRLAPNLVGGLKMDEYPSRSFETDLEESSNRSSSVPPCGDGQDSTGTLPHLLYLNVPPLHASPHVGNGGPKTVCVSRFHPIELLL</sequence>
<keyword evidence="3" id="KW-1185">Reference proteome</keyword>
<evidence type="ECO:0000256" key="1">
    <source>
        <dbReference type="SAM" id="MobiDB-lite"/>
    </source>
</evidence>
<organism evidence="2 3">
    <name type="scientific">Dibothriocephalus latus</name>
    <name type="common">Fish tapeworm</name>
    <name type="synonym">Diphyllobothrium latum</name>
    <dbReference type="NCBI Taxonomy" id="60516"/>
    <lineage>
        <taxon>Eukaryota</taxon>
        <taxon>Metazoa</taxon>
        <taxon>Spiralia</taxon>
        <taxon>Lophotrochozoa</taxon>
        <taxon>Platyhelminthes</taxon>
        <taxon>Cestoda</taxon>
        <taxon>Eucestoda</taxon>
        <taxon>Diphyllobothriidea</taxon>
        <taxon>Diphyllobothriidae</taxon>
        <taxon>Dibothriocephalus</taxon>
    </lineage>
</organism>